<comment type="caution">
    <text evidence="1">The sequence shown here is derived from an EMBL/GenBank/DDBJ whole genome shotgun (WGS) entry which is preliminary data.</text>
</comment>
<accession>A0A5S4GD66</accession>
<gene>
    <name evidence="1" type="ORF">ETD85_27630</name>
</gene>
<name>A0A5S4GD66_9ACTN</name>
<dbReference type="Proteomes" id="UP000306628">
    <property type="component" value="Unassembled WGS sequence"/>
</dbReference>
<evidence type="ECO:0000313" key="1">
    <source>
        <dbReference type="EMBL" id="TMR30936.1"/>
    </source>
</evidence>
<protein>
    <submittedName>
        <fullName evidence="1">Uncharacterized protein</fullName>
    </submittedName>
</protein>
<sequence>MADHQRRFPAAAALLPALDRGWPAVHVCGPGACSADVGSAHVPEVGRVRLPCAHDAGQAC</sequence>
<reference evidence="1 2" key="1">
    <citation type="submission" date="2019-05" db="EMBL/GenBank/DDBJ databases">
        <title>Draft genome sequence of Nonomuraea zeae DSM 100528.</title>
        <authorList>
            <person name="Saricaoglu S."/>
            <person name="Isik K."/>
        </authorList>
    </citation>
    <scope>NUCLEOTIDE SEQUENCE [LARGE SCALE GENOMIC DNA]</scope>
    <source>
        <strain evidence="1 2">DSM 100528</strain>
    </source>
</reference>
<proteinExistence type="predicted"/>
<keyword evidence="2" id="KW-1185">Reference proteome</keyword>
<dbReference type="AlphaFoldDB" id="A0A5S4GD66"/>
<evidence type="ECO:0000313" key="2">
    <source>
        <dbReference type="Proteomes" id="UP000306628"/>
    </source>
</evidence>
<dbReference type="EMBL" id="VCKX01000092">
    <property type="protein sequence ID" value="TMR30936.1"/>
    <property type="molecule type" value="Genomic_DNA"/>
</dbReference>
<dbReference type="RefSeq" id="WP_138692698.1">
    <property type="nucleotide sequence ID" value="NZ_JBHSAZ010000107.1"/>
</dbReference>
<organism evidence="1 2">
    <name type="scientific">Nonomuraea zeae</name>
    <dbReference type="NCBI Taxonomy" id="1642303"/>
    <lineage>
        <taxon>Bacteria</taxon>
        <taxon>Bacillati</taxon>
        <taxon>Actinomycetota</taxon>
        <taxon>Actinomycetes</taxon>
        <taxon>Streptosporangiales</taxon>
        <taxon>Streptosporangiaceae</taxon>
        <taxon>Nonomuraea</taxon>
    </lineage>
</organism>